<accession>A0ABW1NKI5</accession>
<evidence type="ECO:0000313" key="2">
    <source>
        <dbReference type="Proteomes" id="UP001596137"/>
    </source>
</evidence>
<sequence length="156" mass="16973">MKPYFAHERLVTFADTNLVGNVYFANHVVWQGACREAFLAEHAPGVVARLKTGELALVTVSCGCHYFGELYAMDRVSVRMTLRALSYNHVTMDFAYYRVGGGPAQLVARGEQAVACMVRDENGALVPVEVPGELRQALERYSGGSAAQAAGMARTK</sequence>
<protein>
    <submittedName>
        <fullName evidence="1">Acyl-CoA thioesterase</fullName>
        <ecNumber evidence="1">3.1.2.-</ecNumber>
    </submittedName>
</protein>
<dbReference type="InterPro" id="IPR029069">
    <property type="entry name" value="HotDog_dom_sf"/>
</dbReference>
<gene>
    <name evidence="1" type="ORF">ACFP1K_22035</name>
</gene>
<reference evidence="2" key="1">
    <citation type="journal article" date="2019" name="Int. J. Syst. Evol. Microbiol.">
        <title>The Global Catalogue of Microorganisms (GCM) 10K type strain sequencing project: providing services to taxonomists for standard genome sequencing and annotation.</title>
        <authorList>
            <consortium name="The Broad Institute Genomics Platform"/>
            <consortium name="The Broad Institute Genome Sequencing Center for Infectious Disease"/>
            <person name="Wu L."/>
            <person name="Ma J."/>
        </authorList>
    </citation>
    <scope>NUCLEOTIDE SEQUENCE [LARGE SCALE GENOMIC DNA]</scope>
    <source>
        <strain evidence="2">JCM 30346</strain>
    </source>
</reference>
<dbReference type="RefSeq" id="WP_380756305.1">
    <property type="nucleotide sequence ID" value="NZ_JBHSRF010000034.1"/>
</dbReference>
<proteinExistence type="predicted"/>
<organism evidence="1 2">
    <name type="scientific">Sphaerisporangium aureirubrum</name>
    <dbReference type="NCBI Taxonomy" id="1544736"/>
    <lineage>
        <taxon>Bacteria</taxon>
        <taxon>Bacillati</taxon>
        <taxon>Actinomycetota</taxon>
        <taxon>Actinomycetes</taxon>
        <taxon>Streptosporangiales</taxon>
        <taxon>Streptosporangiaceae</taxon>
        <taxon>Sphaerisporangium</taxon>
    </lineage>
</organism>
<dbReference type="CDD" id="cd00586">
    <property type="entry name" value="4HBT"/>
    <property type="match status" value="1"/>
</dbReference>
<dbReference type="EMBL" id="JBHSRF010000034">
    <property type="protein sequence ID" value="MFC6083863.1"/>
    <property type="molecule type" value="Genomic_DNA"/>
</dbReference>
<keyword evidence="2" id="KW-1185">Reference proteome</keyword>
<dbReference type="EC" id="3.1.2.-" evidence="1"/>
<name>A0ABW1NKI5_9ACTN</name>
<dbReference type="GO" id="GO:0016787">
    <property type="term" value="F:hydrolase activity"/>
    <property type="evidence" value="ECO:0007669"/>
    <property type="project" value="UniProtKB-KW"/>
</dbReference>
<evidence type="ECO:0000313" key="1">
    <source>
        <dbReference type="EMBL" id="MFC6083863.1"/>
    </source>
</evidence>
<keyword evidence="1" id="KW-0378">Hydrolase</keyword>
<dbReference type="SUPFAM" id="SSF54637">
    <property type="entry name" value="Thioesterase/thiol ester dehydrase-isomerase"/>
    <property type="match status" value="1"/>
</dbReference>
<dbReference type="Pfam" id="PF13279">
    <property type="entry name" value="4HBT_2"/>
    <property type="match status" value="1"/>
</dbReference>
<dbReference type="Gene3D" id="3.10.129.10">
    <property type="entry name" value="Hotdog Thioesterase"/>
    <property type="match status" value="1"/>
</dbReference>
<dbReference type="Proteomes" id="UP001596137">
    <property type="component" value="Unassembled WGS sequence"/>
</dbReference>
<comment type="caution">
    <text evidence="1">The sequence shown here is derived from an EMBL/GenBank/DDBJ whole genome shotgun (WGS) entry which is preliminary data.</text>
</comment>